<dbReference type="EMBL" id="HACA01025450">
    <property type="protein sequence ID" value="CDW42811.1"/>
    <property type="molecule type" value="Transcribed_RNA"/>
</dbReference>
<reference evidence="1" key="1">
    <citation type="submission" date="2014-05" db="EMBL/GenBank/DDBJ databases">
        <authorList>
            <person name="Chronopoulou M."/>
        </authorList>
    </citation>
    <scope>NUCLEOTIDE SEQUENCE</scope>
    <source>
        <tissue evidence="1">Whole organism</tissue>
    </source>
</reference>
<organism evidence="1">
    <name type="scientific">Lepeophtheirus salmonis</name>
    <name type="common">Salmon louse</name>
    <name type="synonym">Caligus salmonis</name>
    <dbReference type="NCBI Taxonomy" id="72036"/>
    <lineage>
        <taxon>Eukaryota</taxon>
        <taxon>Metazoa</taxon>
        <taxon>Ecdysozoa</taxon>
        <taxon>Arthropoda</taxon>
        <taxon>Crustacea</taxon>
        <taxon>Multicrustacea</taxon>
        <taxon>Hexanauplia</taxon>
        <taxon>Copepoda</taxon>
        <taxon>Siphonostomatoida</taxon>
        <taxon>Caligidae</taxon>
        <taxon>Lepeophtheirus</taxon>
    </lineage>
</organism>
<name>A0A0K2UYK4_LEPSM</name>
<proteinExistence type="predicted"/>
<accession>A0A0K2UYK4</accession>
<sequence length="33" mass="3963">MSRSLIVLLIKPLFDKIYFLFFIQNDVNPINSY</sequence>
<evidence type="ECO:0000313" key="1">
    <source>
        <dbReference type="EMBL" id="CDW42811.1"/>
    </source>
</evidence>
<dbReference type="AlphaFoldDB" id="A0A0K2UYK4"/>
<protein>
    <submittedName>
        <fullName evidence="1">Uncharacterized protein</fullName>
    </submittedName>
</protein>